<dbReference type="PANTHER" id="PTHR41771:SF1">
    <property type="entry name" value="MEMBRANE PROTEIN"/>
    <property type="match status" value="1"/>
</dbReference>
<dbReference type="OrthoDB" id="2414035at2"/>
<dbReference type="Pfam" id="PF07907">
    <property type="entry name" value="YibE_F"/>
    <property type="match status" value="1"/>
</dbReference>
<evidence type="ECO:0000256" key="1">
    <source>
        <dbReference type="SAM" id="Phobius"/>
    </source>
</evidence>
<feature type="transmembrane region" description="Helical" evidence="1">
    <location>
        <begin position="79"/>
        <end position="98"/>
    </location>
</feature>
<gene>
    <name evidence="2" type="ORF">DES48_10259</name>
</gene>
<dbReference type="PANTHER" id="PTHR41771">
    <property type="entry name" value="MEMBRANE PROTEIN-RELATED"/>
    <property type="match status" value="1"/>
</dbReference>
<protein>
    <submittedName>
        <fullName evidence="2">YibE/F-like protein</fullName>
    </submittedName>
</protein>
<keyword evidence="1" id="KW-1133">Transmembrane helix</keyword>
<dbReference type="EMBL" id="QNRI01000002">
    <property type="protein sequence ID" value="RBP00298.1"/>
    <property type="molecule type" value="Genomic_DNA"/>
</dbReference>
<feature type="transmembrane region" description="Helical" evidence="1">
    <location>
        <begin position="183"/>
        <end position="202"/>
    </location>
</feature>
<feature type="transmembrane region" description="Helical" evidence="1">
    <location>
        <begin position="222"/>
        <end position="247"/>
    </location>
</feature>
<sequence length="257" mass="28283">MNALIVLAAVLFLLMTIIGGKKGVRSFVALFINFFVLIVAVFMMTDPNADPIILTLIACAIISCVTLFFINEINIKTKTAFISTFLTTALMLLFIFMVTDQSMIHGFGEEEVEEQTIYSYYLGINFVKIAASVIIMSTIGSITDEAIAVSSPMYEIRKHNPTISRKQLFFAGMRIGKDLLGTNANTLFFAFFGGYLALLIRYKDLNYTIGEIINAKIFSSEMLTILCGGIGVALIIPVTAMITAYVLTRPQKQKASG</sequence>
<feature type="transmembrane region" description="Helical" evidence="1">
    <location>
        <begin position="52"/>
        <end position="73"/>
    </location>
</feature>
<dbReference type="PIRSF" id="PIRSF031503">
    <property type="entry name" value="UCP031503_mp"/>
    <property type="match status" value="1"/>
</dbReference>
<keyword evidence="3" id="KW-1185">Reference proteome</keyword>
<dbReference type="AlphaFoldDB" id="A0A366EDB0"/>
<dbReference type="Proteomes" id="UP000252254">
    <property type="component" value="Unassembled WGS sequence"/>
</dbReference>
<evidence type="ECO:0000313" key="3">
    <source>
        <dbReference type="Proteomes" id="UP000252254"/>
    </source>
</evidence>
<dbReference type="RefSeq" id="WP_113866946.1">
    <property type="nucleotide sequence ID" value="NZ_BAABQN010000002.1"/>
</dbReference>
<feature type="transmembrane region" description="Helical" evidence="1">
    <location>
        <begin position="29"/>
        <end position="45"/>
    </location>
</feature>
<organism evidence="2 3">
    <name type="scientific">Paraliobacillus ryukyuensis</name>
    <dbReference type="NCBI Taxonomy" id="200904"/>
    <lineage>
        <taxon>Bacteria</taxon>
        <taxon>Bacillati</taxon>
        <taxon>Bacillota</taxon>
        <taxon>Bacilli</taxon>
        <taxon>Bacillales</taxon>
        <taxon>Bacillaceae</taxon>
        <taxon>Paraliobacillus</taxon>
    </lineage>
</organism>
<accession>A0A366EDB0</accession>
<dbReference type="InterPro" id="IPR014564">
    <property type="entry name" value="UCP031503_TM"/>
</dbReference>
<evidence type="ECO:0000313" key="2">
    <source>
        <dbReference type="EMBL" id="RBP00298.1"/>
    </source>
</evidence>
<proteinExistence type="predicted"/>
<keyword evidence="1" id="KW-0472">Membrane</keyword>
<comment type="caution">
    <text evidence="2">The sequence shown here is derived from an EMBL/GenBank/DDBJ whole genome shotgun (WGS) entry which is preliminary data.</text>
</comment>
<dbReference type="InterPro" id="IPR012507">
    <property type="entry name" value="YibE_F"/>
</dbReference>
<keyword evidence="1" id="KW-0812">Transmembrane</keyword>
<name>A0A366EDB0_9BACI</name>
<dbReference type="STRING" id="200904.GCA_900168775_00331"/>
<reference evidence="2 3" key="1">
    <citation type="submission" date="2018-06" db="EMBL/GenBank/DDBJ databases">
        <title>Genomic Encyclopedia of Type Strains, Phase IV (KMG-IV): sequencing the most valuable type-strain genomes for metagenomic binning, comparative biology and taxonomic classification.</title>
        <authorList>
            <person name="Goeker M."/>
        </authorList>
    </citation>
    <scope>NUCLEOTIDE SEQUENCE [LARGE SCALE GENOMIC DNA]</scope>
    <source>
        <strain evidence="2 3">DSM 15140</strain>
    </source>
</reference>